<dbReference type="Gene3D" id="3.40.50.300">
    <property type="entry name" value="P-loop containing nucleotide triphosphate hydrolases"/>
    <property type="match status" value="1"/>
</dbReference>
<dbReference type="Gene3D" id="1.10.8.60">
    <property type="match status" value="1"/>
</dbReference>
<evidence type="ECO:0000256" key="4">
    <source>
        <dbReference type="ARBA" id="ARBA00023015"/>
    </source>
</evidence>
<dbReference type="InterPro" id="IPR000014">
    <property type="entry name" value="PAS"/>
</dbReference>
<dbReference type="GO" id="GO:0016301">
    <property type="term" value="F:kinase activity"/>
    <property type="evidence" value="ECO:0007669"/>
    <property type="project" value="UniProtKB-KW"/>
</dbReference>
<dbReference type="InterPro" id="IPR058031">
    <property type="entry name" value="AAA_lid_NorR"/>
</dbReference>
<keyword evidence="1" id="KW-0547">Nucleotide-binding</keyword>
<accession>A0A2G1QIW1</accession>
<proteinExistence type="predicted"/>
<dbReference type="Pfam" id="PF13188">
    <property type="entry name" value="PAS_8"/>
    <property type="match status" value="1"/>
</dbReference>
<feature type="domain" description="Sigma-54 factor interaction" evidence="9">
    <location>
        <begin position="311"/>
        <end position="539"/>
    </location>
</feature>
<dbReference type="SUPFAM" id="SSF52540">
    <property type="entry name" value="P-loop containing nucleoside triphosphate hydrolases"/>
    <property type="match status" value="1"/>
</dbReference>
<evidence type="ECO:0000256" key="7">
    <source>
        <dbReference type="ARBA" id="ARBA00023163"/>
    </source>
</evidence>
<gene>
    <name evidence="12" type="ORF">CSC94_19510</name>
</gene>
<dbReference type="CDD" id="cd00009">
    <property type="entry name" value="AAA"/>
    <property type="match status" value="1"/>
</dbReference>
<organism evidence="12 13">
    <name type="scientific">Zhengella mangrovi</name>
    <dbReference type="NCBI Taxonomy" id="1982044"/>
    <lineage>
        <taxon>Bacteria</taxon>
        <taxon>Pseudomonadati</taxon>
        <taxon>Pseudomonadota</taxon>
        <taxon>Alphaproteobacteria</taxon>
        <taxon>Hyphomicrobiales</taxon>
        <taxon>Notoacmeibacteraceae</taxon>
        <taxon>Zhengella</taxon>
    </lineage>
</organism>
<protein>
    <submittedName>
        <fullName evidence="12">Histidine kinase</fullName>
    </submittedName>
</protein>
<dbReference type="Pfam" id="PF25601">
    <property type="entry name" value="AAA_lid_14"/>
    <property type="match status" value="1"/>
</dbReference>
<dbReference type="Pfam" id="PF00989">
    <property type="entry name" value="PAS"/>
    <property type="match status" value="1"/>
</dbReference>
<dbReference type="AlphaFoldDB" id="A0A2G1QIW1"/>
<dbReference type="CDD" id="cd00130">
    <property type="entry name" value="PAS"/>
    <property type="match status" value="2"/>
</dbReference>
<dbReference type="GO" id="GO:0000160">
    <property type="term" value="P:phosphorelay signal transduction system"/>
    <property type="evidence" value="ECO:0007669"/>
    <property type="project" value="UniProtKB-KW"/>
</dbReference>
<sequence length="622" mass="68995">MSVIAGALDDLDASALSLLPEAAVIVDTVADRVVHANPAAGRLLGASAMEGSRFSAFVEADLAEFIVFLDEVAYRGDAWTRKVALRRQAGSAIEVEIRGRQLQPGAGLVLLLLLDLEELRRHERATEAEQLQREGLMGWRRAQEFFSELELQNQLILNAAGEGIYGVNTKGQATFVNRAAQEMLGWEPEDLLGKPIHNLIHHHHADGSAYHAHDCPIYRSFRFEQVNRVEDELFWRKDGKPIQVEYVSTPIYNQKVLAGAVVIFRDVTERKLSERKLQDALVEVAELRDRLEQENAYLQEAITNERAHHDVVGRSPAIRQMLARIELVSPTDAPVFITGEAGAGKALVASAIHKDSSRKRRPLIQFRCGAINRRSIEAELFGHAGGSDGTPGGNSGALELAHGGTLFLENVCELPFDLQGDLLRALQDRKFKRIGDAHYRTLNVRVIASSAKDVDQEVAAGRFREDLLLFLSVFPIHCTPLRERPQDIPDLADHILTLACERLNRRKPVITGRTMNALLAYHWPGNVRELRNVIERAAIVSTGSKLIVEIGGERAAGDTGRTVRTETEMQQQVRANLVAALRETHGRVSGKEGAAALLGMKPTTVYSRMAKLRIEDREWSAR</sequence>
<dbReference type="InterPro" id="IPR035965">
    <property type="entry name" value="PAS-like_dom_sf"/>
</dbReference>
<dbReference type="PROSITE" id="PS00688">
    <property type="entry name" value="SIGMA54_INTERACT_3"/>
    <property type="match status" value="1"/>
</dbReference>
<dbReference type="PANTHER" id="PTHR32071:SF117">
    <property type="entry name" value="PTS-DEPENDENT DIHYDROXYACETONE KINASE OPERON REGULATORY PROTEIN-RELATED"/>
    <property type="match status" value="1"/>
</dbReference>
<dbReference type="GO" id="GO:0005524">
    <property type="term" value="F:ATP binding"/>
    <property type="evidence" value="ECO:0007669"/>
    <property type="project" value="UniProtKB-KW"/>
</dbReference>
<evidence type="ECO:0000256" key="6">
    <source>
        <dbReference type="ARBA" id="ARBA00023159"/>
    </source>
</evidence>
<name>A0A2G1QIW1_9HYPH</name>
<dbReference type="Gene3D" id="3.30.450.20">
    <property type="entry name" value="PAS domain"/>
    <property type="match status" value="2"/>
</dbReference>
<dbReference type="Pfam" id="PF00158">
    <property type="entry name" value="Sigma54_activat"/>
    <property type="match status" value="1"/>
</dbReference>
<evidence type="ECO:0000313" key="12">
    <source>
        <dbReference type="EMBL" id="PHP65390.1"/>
    </source>
</evidence>
<keyword evidence="8" id="KW-0175">Coiled coil</keyword>
<dbReference type="PROSITE" id="PS50113">
    <property type="entry name" value="PAC"/>
    <property type="match status" value="1"/>
</dbReference>
<evidence type="ECO:0000259" key="10">
    <source>
        <dbReference type="PROSITE" id="PS50112"/>
    </source>
</evidence>
<evidence type="ECO:0000256" key="2">
    <source>
        <dbReference type="ARBA" id="ARBA00022840"/>
    </source>
</evidence>
<feature type="domain" description="PAC" evidence="11">
    <location>
        <begin position="227"/>
        <end position="279"/>
    </location>
</feature>
<evidence type="ECO:0000259" key="9">
    <source>
        <dbReference type="PROSITE" id="PS50045"/>
    </source>
</evidence>
<dbReference type="InterPro" id="IPR025944">
    <property type="entry name" value="Sigma_54_int_dom_CS"/>
</dbReference>
<evidence type="ECO:0000256" key="8">
    <source>
        <dbReference type="SAM" id="Coils"/>
    </source>
</evidence>
<comment type="caution">
    <text evidence="12">The sequence shown here is derived from an EMBL/GenBank/DDBJ whole genome shotgun (WGS) entry which is preliminary data.</text>
</comment>
<keyword evidence="6" id="KW-0010">Activator</keyword>
<keyword evidence="13" id="KW-1185">Reference proteome</keyword>
<keyword evidence="12" id="KW-0808">Transferase</keyword>
<dbReference type="PROSITE" id="PS50112">
    <property type="entry name" value="PAS"/>
    <property type="match status" value="1"/>
</dbReference>
<keyword evidence="4" id="KW-0805">Transcription regulation</keyword>
<dbReference type="InterPro" id="IPR027417">
    <property type="entry name" value="P-loop_NTPase"/>
</dbReference>
<dbReference type="EMBL" id="PDVP01000016">
    <property type="protein sequence ID" value="PHP65390.1"/>
    <property type="molecule type" value="Genomic_DNA"/>
</dbReference>
<dbReference type="SMART" id="SM00091">
    <property type="entry name" value="PAS"/>
    <property type="match status" value="2"/>
</dbReference>
<keyword evidence="7" id="KW-0804">Transcription</keyword>
<dbReference type="Gene3D" id="1.10.10.60">
    <property type="entry name" value="Homeodomain-like"/>
    <property type="match status" value="1"/>
</dbReference>
<dbReference type="NCBIfam" id="TIGR00229">
    <property type="entry name" value="sensory_box"/>
    <property type="match status" value="1"/>
</dbReference>
<keyword evidence="12" id="KW-0418">Kinase</keyword>
<dbReference type="InterPro" id="IPR013767">
    <property type="entry name" value="PAS_fold"/>
</dbReference>
<dbReference type="Proteomes" id="UP000221168">
    <property type="component" value="Unassembled WGS sequence"/>
</dbReference>
<dbReference type="GO" id="GO:0006355">
    <property type="term" value="P:regulation of DNA-templated transcription"/>
    <property type="evidence" value="ECO:0007669"/>
    <property type="project" value="InterPro"/>
</dbReference>
<keyword evidence="3" id="KW-0902">Two-component regulatory system</keyword>
<feature type="coiled-coil region" evidence="8">
    <location>
        <begin position="270"/>
        <end position="308"/>
    </location>
</feature>
<keyword evidence="5" id="KW-0238">DNA-binding</keyword>
<dbReference type="GO" id="GO:0003677">
    <property type="term" value="F:DNA binding"/>
    <property type="evidence" value="ECO:0007669"/>
    <property type="project" value="UniProtKB-KW"/>
</dbReference>
<dbReference type="SUPFAM" id="SSF55785">
    <property type="entry name" value="PYP-like sensor domain (PAS domain)"/>
    <property type="match status" value="2"/>
</dbReference>
<dbReference type="PANTHER" id="PTHR32071">
    <property type="entry name" value="TRANSCRIPTIONAL REGULATORY PROTEIN"/>
    <property type="match status" value="1"/>
</dbReference>
<reference evidence="12 13" key="1">
    <citation type="submission" date="2017-10" db="EMBL/GenBank/DDBJ databases">
        <title>Sedimentibacterium mangrovi gen. nov., sp. nov., a novel member of family Phyllobacteriacea isolated from mangrove sediment.</title>
        <authorList>
            <person name="Liao H."/>
            <person name="Tian Y."/>
        </authorList>
    </citation>
    <scope>NUCLEOTIDE SEQUENCE [LARGE SCALE GENOMIC DNA]</scope>
    <source>
        <strain evidence="12 13">X9-2-2</strain>
    </source>
</reference>
<dbReference type="PROSITE" id="PS50045">
    <property type="entry name" value="SIGMA54_INTERACT_4"/>
    <property type="match status" value="1"/>
</dbReference>
<feature type="domain" description="PAS" evidence="10">
    <location>
        <begin position="156"/>
        <end position="201"/>
    </location>
</feature>
<dbReference type="InterPro" id="IPR002078">
    <property type="entry name" value="Sigma_54_int"/>
</dbReference>
<evidence type="ECO:0000256" key="5">
    <source>
        <dbReference type="ARBA" id="ARBA00023125"/>
    </source>
</evidence>
<evidence type="ECO:0000259" key="11">
    <source>
        <dbReference type="PROSITE" id="PS50113"/>
    </source>
</evidence>
<keyword evidence="2" id="KW-0067">ATP-binding</keyword>
<dbReference type="FunFam" id="3.40.50.300:FF:000006">
    <property type="entry name" value="DNA-binding transcriptional regulator NtrC"/>
    <property type="match status" value="1"/>
</dbReference>
<dbReference type="InterPro" id="IPR000700">
    <property type="entry name" value="PAS-assoc_C"/>
</dbReference>
<evidence type="ECO:0000256" key="1">
    <source>
        <dbReference type="ARBA" id="ARBA00022741"/>
    </source>
</evidence>
<evidence type="ECO:0000313" key="13">
    <source>
        <dbReference type="Proteomes" id="UP000221168"/>
    </source>
</evidence>
<dbReference type="OrthoDB" id="9762726at2"/>
<evidence type="ECO:0000256" key="3">
    <source>
        <dbReference type="ARBA" id="ARBA00023012"/>
    </source>
</evidence>